<gene>
    <name evidence="1" type="ORF">OO017_18135</name>
</gene>
<comment type="caution">
    <text evidence="1">The sequence shown here is derived from an EMBL/GenBank/DDBJ whole genome shotgun (WGS) entry which is preliminary data.</text>
</comment>
<organism evidence="1 2">
    <name type="scientific">Pontibacter anaerobius</name>
    <dbReference type="NCBI Taxonomy" id="2993940"/>
    <lineage>
        <taxon>Bacteria</taxon>
        <taxon>Pseudomonadati</taxon>
        <taxon>Bacteroidota</taxon>
        <taxon>Cytophagia</taxon>
        <taxon>Cytophagales</taxon>
        <taxon>Hymenobacteraceae</taxon>
        <taxon>Pontibacter</taxon>
    </lineage>
</organism>
<sequence length="239" mass="27405">MLKLLITCEHGGNKIPAVYAGLFNTEQELLQSHRGYDIGALELYDKLKSLADKSFSSSTSRLLVELNRSVHHKSLFSFVTDSLPEKEKEQVLQKHYYPYRERVEELISDLTMIGHQVLHIAVHSFTPVLDGKERQADIGLLYDPKRPGERNFCRAWKKALLEKQPELTVRFNYPYLGIADGFPTYLRRRFSDGQYMGIELEVNQKFALQGGDQWQALQQTAKKSLENVVLSSRRGDSGE</sequence>
<dbReference type="SUPFAM" id="SSF53187">
    <property type="entry name" value="Zn-dependent exopeptidases"/>
    <property type="match status" value="1"/>
</dbReference>
<reference evidence="1 2" key="1">
    <citation type="submission" date="2022-11" db="EMBL/GenBank/DDBJ databases">
        <title>The characterization of three novel Bacteroidetes species and genomic analysis of their roles in tidal elemental geochemical cycles.</title>
        <authorList>
            <person name="Ma K.-J."/>
        </authorList>
    </citation>
    <scope>NUCLEOTIDE SEQUENCE [LARGE SCALE GENOMIC DNA]</scope>
    <source>
        <strain evidence="1 2">M82</strain>
    </source>
</reference>
<name>A0ABT3RJU7_9BACT</name>
<dbReference type="InterPro" id="IPR007709">
    <property type="entry name" value="N-FG_amidohydro"/>
</dbReference>
<protein>
    <submittedName>
        <fullName evidence="1">N-formylglutamate amidohydrolase</fullName>
    </submittedName>
</protein>
<accession>A0ABT3RJU7</accession>
<dbReference type="Pfam" id="PF05013">
    <property type="entry name" value="FGase"/>
    <property type="match status" value="1"/>
</dbReference>
<dbReference type="Gene3D" id="3.40.630.40">
    <property type="entry name" value="Zn-dependent exopeptidases"/>
    <property type="match status" value="1"/>
</dbReference>
<dbReference type="EMBL" id="JAPFQO010000013">
    <property type="protein sequence ID" value="MCX2741882.1"/>
    <property type="molecule type" value="Genomic_DNA"/>
</dbReference>
<dbReference type="Proteomes" id="UP001207228">
    <property type="component" value="Unassembled WGS sequence"/>
</dbReference>
<proteinExistence type="predicted"/>
<evidence type="ECO:0000313" key="1">
    <source>
        <dbReference type="EMBL" id="MCX2741882.1"/>
    </source>
</evidence>
<evidence type="ECO:0000313" key="2">
    <source>
        <dbReference type="Proteomes" id="UP001207228"/>
    </source>
</evidence>
<keyword evidence="2" id="KW-1185">Reference proteome</keyword>
<dbReference type="RefSeq" id="WP_266054117.1">
    <property type="nucleotide sequence ID" value="NZ_JAPFQO010000013.1"/>
</dbReference>